<reference evidence="3" key="1">
    <citation type="submission" date="2020-09" db="EMBL/GenBank/DDBJ databases">
        <title>Genome-Enabled Discovery of Anthraquinone Biosynthesis in Senna tora.</title>
        <authorList>
            <person name="Kang S.-H."/>
            <person name="Pandey R.P."/>
            <person name="Lee C.-M."/>
            <person name="Sim J.-S."/>
            <person name="Jeong J.-T."/>
            <person name="Choi B.-S."/>
            <person name="Jung M."/>
            <person name="Ginzburg D."/>
            <person name="Zhao K."/>
            <person name="Won S.Y."/>
            <person name="Oh T.-J."/>
            <person name="Yu Y."/>
            <person name="Kim N.-H."/>
            <person name="Lee O.R."/>
            <person name="Lee T.-H."/>
            <person name="Bashyal P."/>
            <person name="Kim T.-S."/>
            <person name="Lee W.-H."/>
            <person name="Kawkins C."/>
            <person name="Kim C.-K."/>
            <person name="Kim J.S."/>
            <person name="Ahn B.O."/>
            <person name="Rhee S.Y."/>
            <person name="Sohng J.K."/>
        </authorList>
    </citation>
    <scope>NUCLEOTIDE SEQUENCE</scope>
    <source>
        <tissue evidence="3">Leaf</tissue>
    </source>
</reference>
<accession>A0A834WT57</accession>
<comment type="caution">
    <text evidence="3">The sequence shown here is derived from an EMBL/GenBank/DDBJ whole genome shotgun (WGS) entry which is preliminary data.</text>
</comment>
<dbReference type="Pfam" id="PF13456">
    <property type="entry name" value="RVT_3"/>
    <property type="match status" value="1"/>
</dbReference>
<evidence type="ECO:0000259" key="1">
    <source>
        <dbReference type="Pfam" id="PF13456"/>
    </source>
</evidence>
<dbReference type="InterPro" id="IPR052929">
    <property type="entry name" value="RNase_H-like_EbsB-rel"/>
</dbReference>
<dbReference type="Proteomes" id="UP000634136">
    <property type="component" value="Unassembled WGS sequence"/>
</dbReference>
<dbReference type="GO" id="GO:0003964">
    <property type="term" value="F:RNA-directed DNA polymerase activity"/>
    <property type="evidence" value="ECO:0007669"/>
    <property type="project" value="UniProtKB-KW"/>
</dbReference>
<feature type="domain" description="RNase H type-1" evidence="1">
    <location>
        <begin position="160"/>
        <end position="238"/>
    </location>
</feature>
<keyword evidence="3" id="KW-0548">Nucleotidyltransferase</keyword>
<dbReference type="OrthoDB" id="1430973at2759"/>
<proteinExistence type="predicted"/>
<dbReference type="EMBL" id="JAAIUW010000005">
    <property type="protein sequence ID" value="KAF7831936.1"/>
    <property type="molecule type" value="Genomic_DNA"/>
</dbReference>
<feature type="domain" description="Reverse transcriptase zinc-binding" evidence="2">
    <location>
        <begin position="3"/>
        <end position="53"/>
    </location>
</feature>
<name>A0A834WT57_9FABA</name>
<organism evidence="3 4">
    <name type="scientific">Senna tora</name>
    <dbReference type="NCBI Taxonomy" id="362788"/>
    <lineage>
        <taxon>Eukaryota</taxon>
        <taxon>Viridiplantae</taxon>
        <taxon>Streptophyta</taxon>
        <taxon>Embryophyta</taxon>
        <taxon>Tracheophyta</taxon>
        <taxon>Spermatophyta</taxon>
        <taxon>Magnoliopsida</taxon>
        <taxon>eudicotyledons</taxon>
        <taxon>Gunneridae</taxon>
        <taxon>Pentapetalae</taxon>
        <taxon>rosids</taxon>
        <taxon>fabids</taxon>
        <taxon>Fabales</taxon>
        <taxon>Fabaceae</taxon>
        <taxon>Caesalpinioideae</taxon>
        <taxon>Cassia clade</taxon>
        <taxon>Senna</taxon>
    </lineage>
</organism>
<dbReference type="GO" id="GO:0004523">
    <property type="term" value="F:RNA-DNA hybrid ribonuclease activity"/>
    <property type="evidence" value="ECO:0007669"/>
    <property type="project" value="InterPro"/>
</dbReference>
<dbReference type="InterPro" id="IPR026960">
    <property type="entry name" value="RVT-Znf"/>
</dbReference>
<dbReference type="GO" id="GO:0003676">
    <property type="term" value="F:nucleic acid binding"/>
    <property type="evidence" value="ECO:0007669"/>
    <property type="project" value="InterPro"/>
</dbReference>
<protein>
    <submittedName>
        <fullName evidence="3">Putative ribonuclease H-like domain, reverse transcriptase zinc-binding domain-containing protein</fullName>
    </submittedName>
</protein>
<dbReference type="AlphaFoldDB" id="A0A834WT57"/>
<gene>
    <name evidence="3" type="ORF">G2W53_014269</name>
</gene>
<dbReference type="CDD" id="cd06222">
    <property type="entry name" value="RNase_H_like"/>
    <property type="match status" value="1"/>
</dbReference>
<dbReference type="PANTHER" id="PTHR47074:SF11">
    <property type="entry name" value="REVERSE TRANSCRIPTASE-LIKE PROTEIN"/>
    <property type="match status" value="1"/>
</dbReference>
<keyword evidence="4" id="KW-1185">Reference proteome</keyword>
<dbReference type="Pfam" id="PF13966">
    <property type="entry name" value="zf-RVT"/>
    <property type="match status" value="1"/>
</dbReference>
<dbReference type="InterPro" id="IPR002156">
    <property type="entry name" value="RNaseH_domain"/>
</dbReference>
<keyword evidence="3" id="KW-0695">RNA-directed DNA polymerase</keyword>
<evidence type="ECO:0000313" key="3">
    <source>
        <dbReference type="EMBL" id="KAF7831936.1"/>
    </source>
</evidence>
<evidence type="ECO:0000313" key="4">
    <source>
        <dbReference type="Proteomes" id="UP000634136"/>
    </source>
</evidence>
<dbReference type="InterPro" id="IPR044730">
    <property type="entry name" value="RNase_H-like_dom_plant"/>
</dbReference>
<sequence>MLSRYKVFLWRVCWGIKPTVEALEHRGMEINEECPMCDLEPKIVFHALIDCPEIQLMCVMANFDYSSRVYHANVLKWMVVEASSWSDEKLCKAAVAMYCVWEGRNAKKFSNEVIPAENLWPKVERIMDEYQAPTLTDSNNVTTPTILEWEKPEYPLVKLNVDAATSKDGGGYLGSLVQDSEGCCLGGFMGLVYAPNDAVLLKAMAVRRGLELALKIGCTHILVEGDASMVIEMLKTPCTQASVLNAARIDQRDVVWIDSVPFFLSEVLSFDE</sequence>
<keyword evidence="3" id="KW-0808">Transferase</keyword>
<dbReference type="PANTHER" id="PTHR47074">
    <property type="entry name" value="BNAC02G40300D PROTEIN"/>
    <property type="match status" value="1"/>
</dbReference>
<evidence type="ECO:0000259" key="2">
    <source>
        <dbReference type="Pfam" id="PF13966"/>
    </source>
</evidence>